<proteinExistence type="predicted"/>
<protein>
    <submittedName>
        <fullName evidence="1">Uncharacterized protein</fullName>
    </submittedName>
</protein>
<keyword evidence="2" id="KW-1185">Reference proteome</keyword>
<comment type="caution">
    <text evidence="1">The sequence shown here is derived from an EMBL/GenBank/DDBJ whole genome shotgun (WGS) entry which is preliminary data.</text>
</comment>
<sequence length="434" mass="48692">SLLADQDPNNANIASDESLLHVAGTSGIEACKTIADALRSTTGACHEALLTCTAAPQPWNPRLAEFAIRLYFSSKCVQLHCPTLSNEEGVQRLLELINHWLNPYNLIPDYTSSLTFVGEILLCPCDVNTNYLTSNYIEDVTHICFSNECITVANALLTSGALLYVTLNSEWTNEALRNKKTHVFKRTEKLLQHEVGHFTTEACEQTSTISLIILLSPVSNTQLQKMILFQRLEGNIIQVDMKDIKFEQTNSATSYIRLFIRGTDPNELNPTHLNQKFRGLMNFVGHTKFIALRTAGTKKNHYTLELRIEHGELSEEKKKQLNDKNSRLYKIMLRRSKVQTNAAIRACKWGHMIQDITVQLQGTSSSSNSTSQTALLVMSLDRTALYSSNLSIEYLMNCIADGFEQEQYSGIIDNIDVKGNAGKILVVYDYLSDI</sequence>
<feature type="non-terminal residue" evidence="1">
    <location>
        <position position="1"/>
    </location>
</feature>
<name>A0A8T0DTX2_9TREM</name>
<organism evidence="1 2">
    <name type="scientific">Paragonimus westermani</name>
    <dbReference type="NCBI Taxonomy" id="34504"/>
    <lineage>
        <taxon>Eukaryota</taxon>
        <taxon>Metazoa</taxon>
        <taxon>Spiralia</taxon>
        <taxon>Lophotrochozoa</taxon>
        <taxon>Platyhelminthes</taxon>
        <taxon>Trematoda</taxon>
        <taxon>Digenea</taxon>
        <taxon>Plagiorchiida</taxon>
        <taxon>Troglotremata</taxon>
        <taxon>Troglotrematidae</taxon>
        <taxon>Paragonimus</taxon>
    </lineage>
</organism>
<evidence type="ECO:0000313" key="2">
    <source>
        <dbReference type="Proteomes" id="UP000699462"/>
    </source>
</evidence>
<dbReference type="EMBL" id="JTDF01001021">
    <property type="protein sequence ID" value="KAF8570614.1"/>
    <property type="molecule type" value="Genomic_DNA"/>
</dbReference>
<accession>A0A8T0DTX2</accession>
<gene>
    <name evidence="1" type="ORF">P879_04918</name>
</gene>
<reference evidence="1 2" key="1">
    <citation type="submission" date="2019-07" db="EMBL/GenBank/DDBJ databases">
        <title>Annotation for the trematode Paragonimus westermani.</title>
        <authorList>
            <person name="Choi Y.-J."/>
        </authorList>
    </citation>
    <scope>NUCLEOTIDE SEQUENCE [LARGE SCALE GENOMIC DNA]</scope>
    <source>
        <strain evidence="1">180907_Pwestermani</strain>
    </source>
</reference>
<dbReference type="AlphaFoldDB" id="A0A8T0DTX2"/>
<evidence type="ECO:0000313" key="1">
    <source>
        <dbReference type="EMBL" id="KAF8570614.1"/>
    </source>
</evidence>
<dbReference type="Proteomes" id="UP000699462">
    <property type="component" value="Unassembled WGS sequence"/>
</dbReference>